<evidence type="ECO:0000256" key="1">
    <source>
        <dbReference type="ARBA" id="ARBA00007953"/>
    </source>
</evidence>
<dbReference type="Pfam" id="PF01142">
    <property type="entry name" value="TruD"/>
    <property type="match status" value="1"/>
</dbReference>
<keyword evidence="3" id="KW-0413">Isomerase</keyword>
<feature type="region of interest" description="Disordered" evidence="5">
    <location>
        <begin position="493"/>
        <end position="520"/>
    </location>
</feature>
<feature type="domain" description="TRUD" evidence="6">
    <location>
        <begin position="335"/>
        <end position="593"/>
    </location>
</feature>
<dbReference type="OrthoDB" id="447290at2759"/>
<feature type="compositionally biased region" description="Low complexity" evidence="5">
    <location>
        <begin position="706"/>
        <end position="718"/>
    </location>
</feature>
<dbReference type="InterPro" id="IPR042214">
    <property type="entry name" value="TruD_catalytic"/>
</dbReference>
<evidence type="ECO:0000256" key="3">
    <source>
        <dbReference type="ARBA" id="ARBA00023235"/>
    </source>
</evidence>
<sequence>MEVDDCESVSEAKGQTLKKKIDVLGAMAKYNLKKQQERELSMRPATKQQNIPKGTPEKLLTKVEQEHVKFARKESDVGISEYVSKGAGFSAILKQRYSDFQVHEIDMNGTVIHLTDQSIVDYVSPPPSVDLAEQHNLLTAEQWKNIEDMVNNGDPKQVEIDVTEKSKEERQNIHKILRTKYEDEDVTSNSAPVDGKTIMKIFKMEGRKERRRNKQRRMGSIYTQFVLYKENQTTMEAVNTIARILRVKSACFMTAGTKDKRAITSQLVTVKYVEPLKLFDSVKSNKKVAVGNFAFTEKPLQLGNLKGNRFVIVLRNVLGDESQILANLESLKEIGFINYYGPQRFGTRHVPTHFIGKQLILGRWQEAINLILEPPVADGLFQREYDLLLARIEYKSSKDAHKAFGKIRKSHHTIEAQLLLNLKKHGKDLVGALNTIPRNMRLTYIHAYQSFLWNTVVSKRLSTFGPKPIVGDLVYAPGSIDDDVDPEMEIENETPVEAKTDQPNEKDGDDEKSNKKAQRNQRKVIFIDENNIHNYTINDVLLPLPGFDITYPANEVAKWYTELLRADGLSEMDFKQSTKTYNLGGAYRLVMSKPSDVKWKFARYDDPTLSLIPSDWDRLQKTQLPLADVKDGVYLGLILEFSLPASSYATMALREITKMDMSSEFQTSLNEAGSTKHPAPAATSETAAKEPEVKRIKLEPDENKKSAAPAAASETAANQFEVKRIKMEPDSNQDSVAPAASESSENPGLKKIKQEPGVTSDENV</sequence>
<dbReference type="CDD" id="cd02576">
    <property type="entry name" value="PseudoU_synth_ScPUS7"/>
    <property type="match status" value="1"/>
</dbReference>
<gene>
    <name evidence="7" type="ORF">APZ42_016147</name>
</gene>
<accession>A0A162NNX6</accession>
<dbReference type="AlphaFoldDB" id="A0A162NNX6"/>
<keyword evidence="8" id="KW-1185">Reference proteome</keyword>
<proteinExistence type="inferred from homology"/>
<dbReference type="Gene3D" id="3.30.2350.20">
    <property type="entry name" value="TruD, catalytic domain"/>
    <property type="match status" value="2"/>
</dbReference>
<dbReference type="InterPro" id="IPR001656">
    <property type="entry name" value="PsdUridine_synth_TruD"/>
</dbReference>
<feature type="region of interest" description="Disordered" evidence="5">
    <location>
        <begin position="664"/>
        <end position="764"/>
    </location>
</feature>
<evidence type="ECO:0000256" key="2">
    <source>
        <dbReference type="ARBA" id="ARBA00022694"/>
    </source>
</evidence>
<evidence type="ECO:0000256" key="5">
    <source>
        <dbReference type="SAM" id="MobiDB-lite"/>
    </source>
</evidence>
<dbReference type="Proteomes" id="UP000076858">
    <property type="component" value="Unassembled WGS sequence"/>
</dbReference>
<protein>
    <submittedName>
        <fullName evidence="7">Pseudouridylate synthase 7</fullName>
    </submittedName>
</protein>
<name>A0A162NNX6_9CRUS</name>
<dbReference type="PANTHER" id="PTHR13326">
    <property type="entry name" value="TRNA PSEUDOURIDINE SYNTHASE D"/>
    <property type="match status" value="1"/>
</dbReference>
<evidence type="ECO:0000256" key="4">
    <source>
        <dbReference type="ARBA" id="ARBA00036943"/>
    </source>
</evidence>
<comment type="caution">
    <text evidence="7">The sequence shown here is derived from an EMBL/GenBank/DDBJ whole genome shotgun (WGS) entry which is preliminary data.</text>
</comment>
<dbReference type="PIRSF" id="PIRSF037016">
    <property type="entry name" value="Pseudouridin_synth_euk_prd"/>
    <property type="match status" value="1"/>
</dbReference>
<dbReference type="SUPFAM" id="SSF55120">
    <property type="entry name" value="Pseudouridine synthase"/>
    <property type="match status" value="1"/>
</dbReference>
<feature type="compositionally biased region" description="Polar residues" evidence="5">
    <location>
        <begin position="730"/>
        <end position="746"/>
    </location>
</feature>
<dbReference type="PANTHER" id="PTHR13326:SF31">
    <property type="entry name" value="PSEUDOURIDYLATE SYNTHASE 7 HOMOLOG"/>
    <property type="match status" value="1"/>
</dbReference>
<dbReference type="STRING" id="35525.A0A162NNX6"/>
<dbReference type="InterPro" id="IPR011760">
    <property type="entry name" value="PsdUridine_synth_TruD_insert"/>
</dbReference>
<dbReference type="GO" id="GO:0009982">
    <property type="term" value="F:pseudouridine synthase activity"/>
    <property type="evidence" value="ECO:0007669"/>
    <property type="project" value="InterPro"/>
</dbReference>
<feature type="compositionally biased region" description="Polar residues" evidence="5">
    <location>
        <begin position="664"/>
        <end position="673"/>
    </location>
</feature>
<organism evidence="7 8">
    <name type="scientific">Daphnia magna</name>
    <dbReference type="NCBI Taxonomy" id="35525"/>
    <lineage>
        <taxon>Eukaryota</taxon>
        <taxon>Metazoa</taxon>
        <taxon>Ecdysozoa</taxon>
        <taxon>Arthropoda</taxon>
        <taxon>Crustacea</taxon>
        <taxon>Branchiopoda</taxon>
        <taxon>Diplostraca</taxon>
        <taxon>Cladocera</taxon>
        <taxon>Anomopoda</taxon>
        <taxon>Daphniidae</taxon>
        <taxon>Daphnia</taxon>
    </lineage>
</organism>
<dbReference type="PROSITE" id="PS50984">
    <property type="entry name" value="TRUD"/>
    <property type="match status" value="1"/>
</dbReference>
<feature type="compositionally biased region" description="Basic and acidic residues" evidence="5">
    <location>
        <begin position="496"/>
        <end position="514"/>
    </location>
</feature>
<evidence type="ECO:0000313" key="8">
    <source>
        <dbReference type="Proteomes" id="UP000076858"/>
    </source>
</evidence>
<dbReference type="GO" id="GO:0003723">
    <property type="term" value="F:RNA binding"/>
    <property type="evidence" value="ECO:0007669"/>
    <property type="project" value="InterPro"/>
</dbReference>
<dbReference type="InterPro" id="IPR020119">
    <property type="entry name" value="PsdUridine_synth_TruD_CS"/>
</dbReference>
<dbReference type="GO" id="GO:0008033">
    <property type="term" value="P:tRNA processing"/>
    <property type="evidence" value="ECO:0007669"/>
    <property type="project" value="UniProtKB-KW"/>
</dbReference>
<dbReference type="NCBIfam" id="TIGR00094">
    <property type="entry name" value="tRNA_TruD_broad"/>
    <property type="match status" value="1"/>
</dbReference>
<dbReference type="GO" id="GO:0001522">
    <property type="term" value="P:pseudouridine synthesis"/>
    <property type="evidence" value="ECO:0007669"/>
    <property type="project" value="InterPro"/>
</dbReference>
<comment type="catalytic activity">
    <reaction evidence="4">
        <text>a uridine in tRNA = a pseudouridine in tRNA</text>
        <dbReference type="Rhea" id="RHEA:54572"/>
        <dbReference type="Rhea" id="RHEA-COMP:13339"/>
        <dbReference type="Rhea" id="RHEA-COMP:13934"/>
        <dbReference type="ChEBI" id="CHEBI:65314"/>
        <dbReference type="ChEBI" id="CHEBI:65315"/>
    </reaction>
</comment>
<evidence type="ECO:0000259" key="6">
    <source>
        <dbReference type="PROSITE" id="PS50984"/>
    </source>
</evidence>
<dbReference type="PROSITE" id="PS01268">
    <property type="entry name" value="UPF0024"/>
    <property type="match status" value="1"/>
</dbReference>
<keyword evidence="2" id="KW-0819">tRNA processing</keyword>
<reference evidence="7 8" key="1">
    <citation type="submission" date="2016-03" db="EMBL/GenBank/DDBJ databases">
        <title>EvidentialGene: Evidence-directed Construction of Genes on Genomes.</title>
        <authorList>
            <person name="Gilbert D.G."/>
            <person name="Choi J.-H."/>
            <person name="Mockaitis K."/>
            <person name="Colbourne J."/>
            <person name="Pfrender M."/>
        </authorList>
    </citation>
    <scope>NUCLEOTIDE SEQUENCE [LARGE SCALE GENOMIC DNA]</scope>
    <source>
        <strain evidence="7 8">Xinb3</strain>
        <tissue evidence="7">Complete organism</tissue>
    </source>
</reference>
<dbReference type="EMBL" id="LRGB01000568">
    <property type="protein sequence ID" value="KZS18154.1"/>
    <property type="molecule type" value="Genomic_DNA"/>
</dbReference>
<feature type="compositionally biased region" description="Basic and acidic residues" evidence="5">
    <location>
        <begin position="687"/>
        <end position="705"/>
    </location>
</feature>
<comment type="similarity">
    <text evidence="1">Belongs to the pseudouridine synthase TruD family.</text>
</comment>
<dbReference type="GO" id="GO:0005634">
    <property type="term" value="C:nucleus"/>
    <property type="evidence" value="ECO:0007669"/>
    <property type="project" value="TreeGrafter"/>
</dbReference>
<evidence type="ECO:0000313" key="7">
    <source>
        <dbReference type="EMBL" id="KZS18154.1"/>
    </source>
</evidence>
<dbReference type="InterPro" id="IPR020103">
    <property type="entry name" value="PsdUridine_synth_cat_dom_sf"/>
</dbReference>